<name>A0ABP1BRW1_9BRYO</name>
<evidence type="ECO:0000313" key="2">
    <source>
        <dbReference type="Proteomes" id="UP001497522"/>
    </source>
</evidence>
<accession>A0ABP1BRW1</accession>
<proteinExistence type="predicted"/>
<keyword evidence="2" id="KW-1185">Reference proteome</keyword>
<organism evidence="1 2">
    <name type="scientific">Sphagnum jensenii</name>
    <dbReference type="NCBI Taxonomy" id="128206"/>
    <lineage>
        <taxon>Eukaryota</taxon>
        <taxon>Viridiplantae</taxon>
        <taxon>Streptophyta</taxon>
        <taxon>Embryophyta</taxon>
        <taxon>Bryophyta</taxon>
        <taxon>Sphagnophytina</taxon>
        <taxon>Sphagnopsida</taxon>
        <taxon>Sphagnales</taxon>
        <taxon>Sphagnaceae</taxon>
        <taxon>Sphagnum</taxon>
    </lineage>
</organism>
<sequence length="245" mass="27838">MATDNDEEFFGLFEDAEDFDISAAAVAAAATVGVPEDTTSAIQEMTNSSQDLFVHRISQTHDFKTKLKDREDAKWKEIEQLMDDSVESEIEKLELYPVEGVPLLEASQARQGDLIALKNQIAQEECLNLLESQINSATDDEGQIVEEIVNRSLCAVEQQMKLKELDEKHRNSIFALREDQHKTLLEHLKCNREERDKLLDECSDSRMLLLEQVEATKANTQTVLNDAFITLEQVQNAILDLLSYY</sequence>
<gene>
    <name evidence="1" type="ORF">CSSPJE1EN2_LOCUS20552</name>
</gene>
<dbReference type="EMBL" id="OZ023707">
    <property type="protein sequence ID" value="CAK9878831.1"/>
    <property type="molecule type" value="Genomic_DNA"/>
</dbReference>
<dbReference type="Proteomes" id="UP001497522">
    <property type="component" value="Chromosome 6"/>
</dbReference>
<protein>
    <submittedName>
        <fullName evidence="1">Uncharacterized protein</fullName>
    </submittedName>
</protein>
<reference evidence="1" key="1">
    <citation type="submission" date="2024-03" db="EMBL/GenBank/DDBJ databases">
        <authorList>
            <consortium name="ELIXIR-Norway"/>
            <consortium name="Elixir Norway"/>
        </authorList>
    </citation>
    <scope>NUCLEOTIDE SEQUENCE</scope>
</reference>
<evidence type="ECO:0000313" key="1">
    <source>
        <dbReference type="EMBL" id="CAK9878831.1"/>
    </source>
</evidence>